<dbReference type="InterPro" id="IPR004837">
    <property type="entry name" value="NaCa_Exmemb"/>
</dbReference>
<feature type="compositionally biased region" description="Low complexity" evidence="8">
    <location>
        <begin position="357"/>
        <end position="372"/>
    </location>
</feature>
<gene>
    <name evidence="11" type="ORF">XA68_12660</name>
</gene>
<feature type="transmembrane region" description="Helical" evidence="9">
    <location>
        <begin position="96"/>
        <end position="120"/>
    </location>
</feature>
<feature type="domain" description="Sodium/calcium exchanger membrane region" evidence="10">
    <location>
        <begin position="425"/>
        <end position="568"/>
    </location>
</feature>
<feature type="domain" description="Sodium/calcium exchanger membrane region" evidence="10">
    <location>
        <begin position="168"/>
        <end position="275"/>
    </location>
</feature>
<dbReference type="Proteomes" id="UP000037136">
    <property type="component" value="Unassembled WGS sequence"/>
</dbReference>
<feature type="transmembrane region" description="Helical" evidence="9">
    <location>
        <begin position="460"/>
        <end position="482"/>
    </location>
</feature>
<feature type="transmembrane region" description="Helical" evidence="9">
    <location>
        <begin position="126"/>
        <end position="148"/>
    </location>
</feature>
<dbReference type="GO" id="GO:0006874">
    <property type="term" value="P:intracellular calcium ion homeostasis"/>
    <property type="evidence" value="ECO:0007669"/>
    <property type="project" value="TreeGrafter"/>
</dbReference>
<comment type="similarity">
    <text evidence="2">Belongs to the Ca(2+):cation antiporter (CaCA) (TC 2.A.19) family.</text>
</comment>
<evidence type="ECO:0000256" key="4">
    <source>
        <dbReference type="ARBA" id="ARBA00022692"/>
    </source>
</evidence>
<keyword evidence="12" id="KW-1185">Reference proteome</keyword>
<evidence type="ECO:0000256" key="8">
    <source>
        <dbReference type="SAM" id="MobiDB-lite"/>
    </source>
</evidence>
<keyword evidence="5 9" id="KW-1133">Transmembrane helix</keyword>
<accession>A0A2A9PDW6</accession>
<organism evidence="11 12">
    <name type="scientific">Ophiocordyceps unilateralis</name>
    <name type="common">Zombie-ant fungus</name>
    <name type="synonym">Torrubia unilateralis</name>
    <dbReference type="NCBI Taxonomy" id="268505"/>
    <lineage>
        <taxon>Eukaryota</taxon>
        <taxon>Fungi</taxon>
        <taxon>Dikarya</taxon>
        <taxon>Ascomycota</taxon>
        <taxon>Pezizomycotina</taxon>
        <taxon>Sordariomycetes</taxon>
        <taxon>Hypocreomycetidae</taxon>
        <taxon>Hypocreales</taxon>
        <taxon>Ophiocordycipitaceae</taxon>
        <taxon>Ophiocordyceps</taxon>
    </lineage>
</organism>
<dbReference type="PANTHER" id="PTHR31503">
    <property type="entry name" value="VACUOLAR CALCIUM ION TRANSPORTER"/>
    <property type="match status" value="1"/>
</dbReference>
<comment type="caution">
    <text evidence="11">The sequence shown here is derived from an EMBL/GenBank/DDBJ whole genome shotgun (WGS) entry which is preliminary data.</text>
</comment>
<feature type="region of interest" description="Disordered" evidence="8">
    <location>
        <begin position="319"/>
        <end position="387"/>
    </location>
</feature>
<dbReference type="Pfam" id="PF01699">
    <property type="entry name" value="Na_Ca_ex"/>
    <property type="match status" value="2"/>
</dbReference>
<dbReference type="Gene3D" id="1.20.1420.30">
    <property type="entry name" value="NCX, central ion-binding region"/>
    <property type="match status" value="2"/>
</dbReference>
<feature type="compositionally biased region" description="Basic and acidic residues" evidence="8">
    <location>
        <begin position="326"/>
        <end position="352"/>
    </location>
</feature>
<evidence type="ECO:0000256" key="9">
    <source>
        <dbReference type="SAM" id="Phobius"/>
    </source>
</evidence>
<dbReference type="GO" id="GO:0000329">
    <property type="term" value="C:fungal-type vacuole membrane"/>
    <property type="evidence" value="ECO:0007669"/>
    <property type="project" value="TreeGrafter"/>
</dbReference>
<keyword evidence="7 9" id="KW-0472">Membrane</keyword>
<feature type="transmembrane region" description="Helical" evidence="9">
    <location>
        <begin position="522"/>
        <end position="544"/>
    </location>
</feature>
<dbReference type="OrthoDB" id="1699231at2759"/>
<keyword evidence="4 9" id="KW-0812">Transmembrane</keyword>
<feature type="transmembrane region" description="Helical" evidence="9">
    <location>
        <begin position="489"/>
        <end position="516"/>
    </location>
</feature>
<dbReference type="AlphaFoldDB" id="A0A2A9PDW6"/>
<reference evidence="11 12" key="1">
    <citation type="journal article" date="2015" name="BMC Genomics">
        <title>Gene expression during zombie ant biting behavior reflects the complexity underlying fungal parasitic behavioral manipulation.</title>
        <authorList>
            <person name="de Bekker C."/>
            <person name="Ohm R.A."/>
            <person name="Loreto R.G."/>
            <person name="Sebastian A."/>
            <person name="Albert I."/>
            <person name="Merrow M."/>
            <person name="Brachmann A."/>
            <person name="Hughes D.P."/>
        </authorList>
    </citation>
    <scope>NUCLEOTIDE SEQUENCE [LARGE SCALE GENOMIC DNA]</scope>
    <source>
        <strain evidence="11 12">SC16a</strain>
    </source>
</reference>
<feature type="transmembrane region" description="Helical" evidence="9">
    <location>
        <begin position="556"/>
        <end position="575"/>
    </location>
</feature>
<dbReference type="InterPro" id="IPR004713">
    <property type="entry name" value="CaH_exchang"/>
</dbReference>
<evidence type="ECO:0000256" key="3">
    <source>
        <dbReference type="ARBA" id="ARBA00022448"/>
    </source>
</evidence>
<evidence type="ECO:0000313" key="12">
    <source>
        <dbReference type="Proteomes" id="UP000037136"/>
    </source>
</evidence>
<evidence type="ECO:0000256" key="7">
    <source>
        <dbReference type="ARBA" id="ARBA00023136"/>
    </source>
</evidence>
<keyword evidence="6" id="KW-0406">Ion transport</keyword>
<evidence type="ECO:0000313" key="11">
    <source>
        <dbReference type="EMBL" id="PFH59201.1"/>
    </source>
</evidence>
<reference evidence="11 12" key="2">
    <citation type="journal article" date="2017" name="Sci. Rep.">
        <title>Ant-infecting Ophiocordyceps genomes reveal a high diversity of potential behavioral manipulation genes and a possible major role for enterotoxins.</title>
        <authorList>
            <person name="de Bekker C."/>
            <person name="Ohm R.A."/>
            <person name="Evans H.C."/>
            <person name="Brachmann A."/>
            <person name="Hughes D.P."/>
        </authorList>
    </citation>
    <scope>NUCLEOTIDE SEQUENCE [LARGE SCALE GENOMIC DNA]</scope>
    <source>
        <strain evidence="11 12">SC16a</strain>
    </source>
</reference>
<dbReference type="STRING" id="268505.A0A2A9PDW6"/>
<name>A0A2A9PDW6_OPHUN</name>
<sequence length="580" mass="61895">MEEASSNNARRHVCNNDSAAARDDDDDEPSSAELPGFDSASQSRLCALKDSTLHAFASWLVFAGKLKRCYRPTSSSPSDDEASGELRDQGWAYGPVAGPLCDMIFSSWLNALLFFVPVGLASKMAGLGPVVVFATNAAAIVPLSALLTDATELHCLSLTLSLSLSLSLISIAALAHDHVRIVQASILGSVLVNLLLILGSALVVGSAANGEPAYNAADAQLLACLLSVSVFTFLMPTAFNYSFSPGTRSSGLLSLNFSRMSSLLILAIYVLYLFHEIRSRCRHTNVRALVDLESNLSIAEQRRLPPALLPLNTGHTVDMSSLHVPENGDPRVLHPDRGRRLADSRDDFRPRADSWQPSMSSRKLSPSPSFWSLSRDSSVGGGDVRRGFSRSSLTMQILRDVHPDRDQPVENRLTGGSAAHEVVVAIVMLVLTSGLMSINAELLVSTIDDVTRQTNLSEPVIGLILLPIVGNIAEYVTVVAVAAREKLDLAIAVAVGSSIQIALCVTPLTVLAGWILHKDLALTFNTFEIATLVGAVLLVNLLILNETGSSLRTGSLKGVLMCACYLIIGLGAYFAPAIEA</sequence>
<feature type="transmembrane region" description="Helical" evidence="9">
    <location>
        <begin position="422"/>
        <end position="440"/>
    </location>
</feature>
<protein>
    <recommendedName>
        <fullName evidence="10">Sodium/calcium exchanger membrane region domain-containing protein</fullName>
    </recommendedName>
</protein>
<keyword evidence="3" id="KW-0813">Transport</keyword>
<evidence type="ECO:0000259" key="10">
    <source>
        <dbReference type="Pfam" id="PF01699"/>
    </source>
</evidence>
<dbReference type="GO" id="GO:0015369">
    <property type="term" value="F:calcium:proton antiporter activity"/>
    <property type="evidence" value="ECO:0007669"/>
    <property type="project" value="UniProtKB-ARBA"/>
</dbReference>
<feature type="transmembrane region" description="Helical" evidence="9">
    <location>
        <begin position="181"/>
        <end position="207"/>
    </location>
</feature>
<evidence type="ECO:0000256" key="1">
    <source>
        <dbReference type="ARBA" id="ARBA00004127"/>
    </source>
</evidence>
<evidence type="ECO:0000256" key="5">
    <source>
        <dbReference type="ARBA" id="ARBA00022989"/>
    </source>
</evidence>
<proteinExistence type="inferred from homology"/>
<feature type="region of interest" description="Disordered" evidence="8">
    <location>
        <begin position="1"/>
        <end position="36"/>
    </location>
</feature>
<comment type="subcellular location">
    <subcellularLocation>
        <location evidence="1">Endomembrane system</location>
        <topology evidence="1">Multi-pass membrane protein</topology>
    </subcellularLocation>
</comment>
<dbReference type="EMBL" id="LAZP02000217">
    <property type="protein sequence ID" value="PFH59201.1"/>
    <property type="molecule type" value="Genomic_DNA"/>
</dbReference>
<feature type="transmembrane region" description="Helical" evidence="9">
    <location>
        <begin position="155"/>
        <end position="175"/>
    </location>
</feature>
<dbReference type="PANTHER" id="PTHR31503:SF18">
    <property type="entry name" value="CA(2+)_H(+) EXCHANGER, PUTATIVE (EUROFUNG)-RELATED"/>
    <property type="match status" value="1"/>
</dbReference>
<dbReference type="InterPro" id="IPR044880">
    <property type="entry name" value="NCX_ion-bd_dom_sf"/>
</dbReference>
<dbReference type="GO" id="GO:0012505">
    <property type="term" value="C:endomembrane system"/>
    <property type="evidence" value="ECO:0007669"/>
    <property type="project" value="UniProtKB-SubCell"/>
</dbReference>
<feature type="transmembrane region" description="Helical" evidence="9">
    <location>
        <begin position="251"/>
        <end position="274"/>
    </location>
</feature>
<evidence type="ECO:0000256" key="2">
    <source>
        <dbReference type="ARBA" id="ARBA00008170"/>
    </source>
</evidence>
<feature type="transmembrane region" description="Helical" evidence="9">
    <location>
        <begin position="219"/>
        <end position="239"/>
    </location>
</feature>
<evidence type="ECO:0000256" key="6">
    <source>
        <dbReference type="ARBA" id="ARBA00023065"/>
    </source>
</evidence>